<dbReference type="HAMAP" id="MF_01074">
    <property type="entry name" value="LarC"/>
    <property type="match status" value="1"/>
</dbReference>
<dbReference type="PANTHER" id="PTHR36566">
    <property type="entry name" value="NICKEL INSERTION PROTEIN-RELATED"/>
    <property type="match status" value="1"/>
</dbReference>
<dbReference type="Proteomes" id="UP000199480">
    <property type="component" value="Chromosome I"/>
</dbReference>
<dbReference type="NCBIfam" id="TIGR00299">
    <property type="entry name" value="nickel pincer cofactor biosynthesis protein LarC"/>
    <property type="match status" value="1"/>
</dbReference>
<dbReference type="GO" id="GO:0051604">
    <property type="term" value="P:protein maturation"/>
    <property type="evidence" value="ECO:0007669"/>
    <property type="project" value="UniProtKB-UniRule"/>
</dbReference>
<evidence type="ECO:0000256" key="1">
    <source>
        <dbReference type="ARBA" id="ARBA00022596"/>
    </source>
</evidence>
<comment type="catalytic activity">
    <reaction evidence="2">
        <text>Ni(II)-pyridinium-3,5-bisthiocarboxylate mononucleotide = pyridinium-3,5-bisthiocarboxylate mononucleotide + Ni(2+)</text>
        <dbReference type="Rhea" id="RHEA:54784"/>
        <dbReference type="ChEBI" id="CHEBI:49786"/>
        <dbReference type="ChEBI" id="CHEBI:137372"/>
        <dbReference type="ChEBI" id="CHEBI:137373"/>
        <dbReference type="EC" id="4.99.1.12"/>
    </reaction>
</comment>
<dbReference type="AlphaFoldDB" id="A0A1H1KSA4"/>
<evidence type="ECO:0000256" key="3">
    <source>
        <dbReference type="SAM" id="MobiDB-lite"/>
    </source>
</evidence>
<accession>A0A1H1KSA4</accession>
<dbReference type="OrthoDB" id="9765625at2"/>
<comment type="similarity">
    <text evidence="2">Belongs to the LarC family.</text>
</comment>
<organism evidence="4 5">
    <name type="scientific">Parafannyhessea umbonata</name>
    <dbReference type="NCBI Taxonomy" id="604330"/>
    <lineage>
        <taxon>Bacteria</taxon>
        <taxon>Bacillati</taxon>
        <taxon>Actinomycetota</taxon>
        <taxon>Coriobacteriia</taxon>
        <taxon>Coriobacteriales</taxon>
        <taxon>Atopobiaceae</taxon>
        <taxon>Parafannyhessea</taxon>
    </lineage>
</organism>
<sequence length="458" mass="48190">MPEAPIAPRAAKAPAAQTLYLECASGISGDMVVAALLDLGADEKAMRFALASLPLEGYDVRVTRRVANGIDCCDFDVVLDAAHENHDHDMAYLYGNLDGSHEHGAREHEHEHHGHDHAHGHHHEHAHEHRTLADVLRVVDAGSLTPGAKAIAHRVFKILAAAEAKAHGVPADQVHFHEVGAVDSIVDVVAASVCLDSLGVTDVVVSPLAEGHGRVRTQHGVLPVPVPAVVNIAAAHGLALAPRDVEGELVTPTGAAIAAAVRTEDALPPAYAVKAVGYGCGKRAYEPVSMVRAMLLEARDAAPAAGGSASAGTGVLVKLETEVDDCTGEALGNALSKLFSVGAREAHYVPIYMKKNRPAYQVEVLCTQDRVAACERVLFEETTTIGVRRHPVERTALPREQKDVRTPLGPAQVKVVTLPSGAMRAYPEHDSVVALAAAAGVPYQEAYRAVLAAAQAGE</sequence>
<dbReference type="EMBL" id="LT629759">
    <property type="protein sequence ID" value="SDR64912.1"/>
    <property type="molecule type" value="Genomic_DNA"/>
</dbReference>
<dbReference type="GO" id="GO:0016829">
    <property type="term" value="F:lyase activity"/>
    <property type="evidence" value="ECO:0007669"/>
    <property type="project" value="UniProtKB-UniRule"/>
</dbReference>
<feature type="compositionally biased region" description="Basic and acidic residues" evidence="3">
    <location>
        <begin position="100"/>
        <end position="114"/>
    </location>
</feature>
<dbReference type="GeneID" id="78499490"/>
<gene>
    <name evidence="2" type="primary">larC</name>
    <name evidence="4" type="ORF">SAMN04489857_0108</name>
</gene>
<dbReference type="InterPro" id="IPR002822">
    <property type="entry name" value="Ni_insertion"/>
</dbReference>
<dbReference type="Pfam" id="PF01969">
    <property type="entry name" value="Ni_insertion"/>
    <property type="match status" value="1"/>
</dbReference>
<evidence type="ECO:0000313" key="4">
    <source>
        <dbReference type="EMBL" id="SDR64912.1"/>
    </source>
</evidence>
<reference evidence="5" key="1">
    <citation type="submission" date="2016-10" db="EMBL/GenBank/DDBJ databases">
        <authorList>
            <person name="Varghese N."/>
            <person name="Submissions S."/>
        </authorList>
    </citation>
    <scope>NUCLEOTIDE SEQUENCE [LARGE SCALE GENOMIC DNA]</scope>
    <source>
        <strain evidence="5">DSM 22620</strain>
    </source>
</reference>
<dbReference type="Gene3D" id="3.30.70.1380">
    <property type="entry name" value="Transcriptional regulatory protein pf0864 domain like"/>
    <property type="match status" value="1"/>
</dbReference>
<dbReference type="PANTHER" id="PTHR36566:SF1">
    <property type="entry name" value="PYRIDINIUM-3,5-BISTHIOCARBOXYLIC ACID MONONUCLEOTIDE NICKEL INSERTION PROTEIN"/>
    <property type="match status" value="1"/>
</dbReference>
<protein>
    <recommendedName>
        <fullName evidence="2">Pyridinium-3,5-bisthiocarboxylic acid mononucleotide nickel insertion protein</fullName>
        <shortName evidence="2">P2TMN nickel insertion protein</shortName>
        <ecNumber evidence="2">4.99.1.12</ecNumber>
    </recommendedName>
    <alternativeName>
        <fullName evidence="2">Nickel-pincer cofactor biosynthesis protein LarC</fullName>
    </alternativeName>
</protein>
<dbReference type="RefSeq" id="WP_090861158.1">
    <property type="nucleotide sequence ID" value="NZ_LT629759.1"/>
</dbReference>
<comment type="function">
    <text evidence="2">Involved in the biosynthesis of a nickel-pincer cofactor ((SCS)Ni(II) pincer complex). Binds Ni(2+), and functions in nickel delivery to pyridinium-3,5-bisthiocarboxylic acid mononucleotide (P2TMN), to form the mature cofactor. Is thus probably required for the activation of nickel-pincer cofactor-dependent enzymes.</text>
</comment>
<evidence type="ECO:0000256" key="2">
    <source>
        <dbReference type="HAMAP-Rule" id="MF_01074"/>
    </source>
</evidence>
<evidence type="ECO:0000313" key="5">
    <source>
        <dbReference type="Proteomes" id="UP000199480"/>
    </source>
</evidence>
<proteinExistence type="inferred from homology"/>
<dbReference type="EC" id="4.99.1.12" evidence="2"/>
<feature type="region of interest" description="Disordered" evidence="3">
    <location>
        <begin position="100"/>
        <end position="127"/>
    </location>
</feature>
<dbReference type="GO" id="GO:0016151">
    <property type="term" value="F:nickel cation binding"/>
    <property type="evidence" value="ECO:0007669"/>
    <property type="project" value="UniProtKB-UniRule"/>
</dbReference>
<keyword evidence="2" id="KW-0456">Lyase</keyword>
<name>A0A1H1KSA4_9ACTN</name>
<keyword evidence="1 2" id="KW-0533">Nickel</keyword>
<feature type="compositionally biased region" description="Basic residues" evidence="3">
    <location>
        <begin position="115"/>
        <end position="124"/>
    </location>
</feature>